<dbReference type="RefSeq" id="WP_225235959.1">
    <property type="nucleotide sequence ID" value="NZ_JBAPLV010000009.1"/>
</dbReference>
<comment type="caution">
    <text evidence="2">The sequence shown here is derived from an EMBL/GenBank/DDBJ whole genome shotgun (WGS) entry which is preliminary data.</text>
</comment>
<keyword evidence="3" id="KW-1185">Reference proteome</keyword>
<evidence type="ECO:0000313" key="2">
    <source>
        <dbReference type="EMBL" id="MEI4278876.1"/>
    </source>
</evidence>
<feature type="region of interest" description="Disordered" evidence="1">
    <location>
        <begin position="24"/>
        <end position="68"/>
    </location>
</feature>
<dbReference type="Proteomes" id="UP001373496">
    <property type="component" value="Unassembled WGS sequence"/>
</dbReference>
<evidence type="ECO:0000256" key="1">
    <source>
        <dbReference type="SAM" id="MobiDB-lite"/>
    </source>
</evidence>
<dbReference type="EMBL" id="JBAPLV010000009">
    <property type="protein sequence ID" value="MEI4278876.1"/>
    <property type="molecule type" value="Genomic_DNA"/>
</dbReference>
<sequence length="163" mass="17439">MTRRPVLPGASELFFRRTDAASDAESAAPVSQLPSLAAAAASPSLRGNSSRRSSEPVLPAEDAVPTTSLQLIHGDAGSRDELANMRSLPNSSRARTRVKHEEKITVYCSAEELLALETARLTLRGDHGVVADRGRIVREAIAVLLADLDAHGENSVLVKHLQK</sequence>
<gene>
    <name evidence="2" type="ORF">UXQ13_10400</name>
</gene>
<accession>A0ABU8E5F3</accession>
<organism evidence="2 3">
    <name type="scientific">Klenkia terrae</name>
    <dbReference type="NCBI Taxonomy" id="1052259"/>
    <lineage>
        <taxon>Bacteria</taxon>
        <taxon>Bacillati</taxon>
        <taxon>Actinomycetota</taxon>
        <taxon>Actinomycetes</taxon>
        <taxon>Geodermatophilales</taxon>
        <taxon>Geodermatophilaceae</taxon>
        <taxon>Klenkia</taxon>
    </lineage>
</organism>
<protein>
    <submittedName>
        <fullName evidence="2">Uncharacterized protein</fullName>
    </submittedName>
</protein>
<name>A0ABU8E5F3_9ACTN</name>
<feature type="compositionally biased region" description="Low complexity" evidence="1">
    <location>
        <begin position="26"/>
        <end position="45"/>
    </location>
</feature>
<reference evidence="2 3" key="1">
    <citation type="submission" date="2024-03" db="EMBL/GenBank/DDBJ databases">
        <title>Draft genome sequence of Klenkia terrae.</title>
        <authorList>
            <person name="Duangmal K."/>
            <person name="Chantavorakit T."/>
        </authorList>
    </citation>
    <scope>NUCLEOTIDE SEQUENCE [LARGE SCALE GENOMIC DNA]</scope>
    <source>
        <strain evidence="2 3">JCM 17786</strain>
    </source>
</reference>
<proteinExistence type="predicted"/>
<evidence type="ECO:0000313" key="3">
    <source>
        <dbReference type="Proteomes" id="UP001373496"/>
    </source>
</evidence>